<evidence type="ECO:0000256" key="1">
    <source>
        <dbReference type="SAM" id="MobiDB-lite"/>
    </source>
</evidence>
<evidence type="ECO:0000259" key="2">
    <source>
        <dbReference type="PROSITE" id="PS50006"/>
    </source>
</evidence>
<feature type="compositionally biased region" description="Basic and acidic residues" evidence="1">
    <location>
        <begin position="58"/>
        <end position="95"/>
    </location>
</feature>
<feature type="region of interest" description="Disordered" evidence="1">
    <location>
        <begin position="58"/>
        <end position="127"/>
    </location>
</feature>
<dbReference type="Pfam" id="PF00498">
    <property type="entry name" value="FHA"/>
    <property type="match status" value="1"/>
</dbReference>
<dbReference type="PROSITE" id="PS50006">
    <property type="entry name" value="FHA_DOMAIN"/>
    <property type="match status" value="1"/>
</dbReference>
<evidence type="ECO:0000313" key="4">
    <source>
        <dbReference type="EMBL" id="KAJ7365952.1"/>
    </source>
</evidence>
<feature type="compositionally biased region" description="Basic and acidic residues" evidence="1">
    <location>
        <begin position="203"/>
        <end position="216"/>
    </location>
</feature>
<feature type="compositionally biased region" description="Acidic residues" evidence="1">
    <location>
        <begin position="217"/>
        <end position="228"/>
    </location>
</feature>
<feature type="compositionally biased region" description="Polar residues" evidence="1">
    <location>
        <begin position="559"/>
        <end position="577"/>
    </location>
</feature>
<dbReference type="CDD" id="cd16164">
    <property type="entry name" value="OCRE_VG5Q"/>
    <property type="match status" value="1"/>
</dbReference>
<feature type="region of interest" description="Disordered" evidence="1">
    <location>
        <begin position="201"/>
        <end position="228"/>
    </location>
</feature>
<dbReference type="GO" id="GO:0003676">
    <property type="term" value="F:nucleic acid binding"/>
    <property type="evidence" value="ECO:0007669"/>
    <property type="project" value="InterPro"/>
</dbReference>
<gene>
    <name evidence="4" type="primary">AGGF1</name>
    <name evidence="4" type="ORF">OS493_002690</name>
</gene>
<dbReference type="PANTHER" id="PTHR23106">
    <property type="entry name" value="ANGIOGENIC FACTOR WITH G PATCH AND FHA DOMAINS 1"/>
    <property type="match status" value="1"/>
</dbReference>
<keyword evidence="5" id="KW-1185">Reference proteome</keyword>
<organism evidence="4 5">
    <name type="scientific">Desmophyllum pertusum</name>
    <dbReference type="NCBI Taxonomy" id="174260"/>
    <lineage>
        <taxon>Eukaryota</taxon>
        <taxon>Metazoa</taxon>
        <taxon>Cnidaria</taxon>
        <taxon>Anthozoa</taxon>
        <taxon>Hexacorallia</taxon>
        <taxon>Scleractinia</taxon>
        <taxon>Caryophylliina</taxon>
        <taxon>Caryophylliidae</taxon>
        <taxon>Desmophyllum</taxon>
    </lineage>
</organism>
<sequence>MVSIRSMEDEGGKVESSAEVTNNTATQNDRVADLNSQIGELKRELDTVKKKLNKAEFERDSAQRNAENLKSEVKELSKKLQEERKKTAEGRRKINDALQAKGRIQDAEATSVNQKRENQQSEATGSKDLRASLEEAAANAMNQSGFVYDERTGLYYDWNTGYYYDPNSRLYYENTTGTYYYYDEQSGTYKFHSKVDLPSNQEEAVHKDDKDDHEEKESGEESSEDDDLEVTEVQFPCIRAIVIKASKMKVGSLFIVTYIGGTIGREKDMSHVIRIPDVEVSKLQCKIEFDKERRQFFIYDVGSRNGTFLNGLRLSESKQKSEQQVITHGDELTLGNTTLHLHIHPGSQTCDSCEPGQVQAQAHQETSYALDDEVCITKVVQGDSSLNSSSVQQQRKSELKRIKRAYALEESSYCEQTIDITLTGKYKDRAQVRRTKVGSDVPVVIADDLPASVHRPISEENVGRQMLEKMGWKEGEGLGREGDGRREPVVIEVRDSLRGLGTGVKRSMDDVKGKSYIWSKTRERFGQATSITSGPQRFVAADTTQAENKSSPDSEKVNSETTPTEQPEANQATLQTNEAKEVDIFAE</sequence>
<name>A0A9X0CME2_9CNID</name>
<feature type="compositionally biased region" description="Basic and acidic residues" evidence="1">
    <location>
        <begin position="114"/>
        <end position="127"/>
    </location>
</feature>
<accession>A0A9X0CME2</accession>
<dbReference type="Gene3D" id="2.60.200.20">
    <property type="match status" value="1"/>
</dbReference>
<dbReference type="CDD" id="cd22686">
    <property type="entry name" value="FHA_AGGF1"/>
    <property type="match status" value="1"/>
</dbReference>
<comment type="caution">
    <text evidence="4">The sequence shown here is derived from an EMBL/GenBank/DDBJ whole genome shotgun (WGS) entry which is preliminary data.</text>
</comment>
<dbReference type="InterPro" id="IPR000253">
    <property type="entry name" value="FHA_dom"/>
</dbReference>
<dbReference type="InterPro" id="IPR035624">
    <property type="entry name" value="AGGF1_OCRE"/>
</dbReference>
<evidence type="ECO:0000259" key="3">
    <source>
        <dbReference type="PROSITE" id="PS50174"/>
    </source>
</evidence>
<dbReference type="SMART" id="SM00443">
    <property type="entry name" value="G_patch"/>
    <property type="match status" value="1"/>
</dbReference>
<feature type="domain" description="G-patch" evidence="3">
    <location>
        <begin position="459"/>
        <end position="505"/>
    </location>
</feature>
<dbReference type="AlphaFoldDB" id="A0A9X0CME2"/>
<dbReference type="InterPro" id="IPR053027">
    <property type="entry name" value="AGGF1"/>
</dbReference>
<dbReference type="PANTHER" id="PTHR23106:SF24">
    <property type="entry name" value="ANGIOGENIC FACTOR WITH G PATCH AND FHA DOMAINS 1"/>
    <property type="match status" value="1"/>
</dbReference>
<dbReference type="InterPro" id="IPR000467">
    <property type="entry name" value="G_patch_dom"/>
</dbReference>
<feature type="compositionally biased region" description="Polar residues" evidence="1">
    <location>
        <begin position="18"/>
        <end position="35"/>
    </location>
</feature>
<feature type="region of interest" description="Disordered" evidence="1">
    <location>
        <begin position="1"/>
        <end position="35"/>
    </location>
</feature>
<protein>
    <submittedName>
        <fullName evidence="4">Angiogenic factor with G patch and FHA domains 1</fullName>
    </submittedName>
</protein>
<dbReference type="Pfam" id="PF01585">
    <property type="entry name" value="G-patch"/>
    <property type="match status" value="1"/>
</dbReference>
<dbReference type="PROSITE" id="PS50174">
    <property type="entry name" value="G_PATCH"/>
    <property type="match status" value="1"/>
</dbReference>
<dbReference type="InterPro" id="IPR041591">
    <property type="entry name" value="OCRE"/>
</dbReference>
<dbReference type="OrthoDB" id="2538319at2759"/>
<feature type="domain" description="FHA" evidence="2">
    <location>
        <begin position="261"/>
        <end position="314"/>
    </location>
</feature>
<dbReference type="InterPro" id="IPR008984">
    <property type="entry name" value="SMAD_FHA_dom_sf"/>
</dbReference>
<proteinExistence type="predicted"/>
<feature type="compositionally biased region" description="Basic and acidic residues" evidence="1">
    <location>
        <begin position="1"/>
        <end position="13"/>
    </location>
</feature>
<dbReference type="SUPFAM" id="SSF49879">
    <property type="entry name" value="SMAD/FHA domain"/>
    <property type="match status" value="1"/>
</dbReference>
<feature type="compositionally biased region" description="Basic and acidic residues" evidence="1">
    <location>
        <begin position="578"/>
        <end position="587"/>
    </location>
</feature>
<evidence type="ECO:0000313" key="5">
    <source>
        <dbReference type="Proteomes" id="UP001163046"/>
    </source>
</evidence>
<feature type="region of interest" description="Disordered" evidence="1">
    <location>
        <begin position="527"/>
        <end position="587"/>
    </location>
</feature>
<dbReference type="Proteomes" id="UP001163046">
    <property type="component" value="Unassembled WGS sequence"/>
</dbReference>
<dbReference type="SMART" id="SM00240">
    <property type="entry name" value="FHA"/>
    <property type="match status" value="1"/>
</dbReference>
<dbReference type="Pfam" id="PF17780">
    <property type="entry name" value="OCRE"/>
    <property type="match status" value="1"/>
</dbReference>
<dbReference type="EMBL" id="MU827302">
    <property type="protein sequence ID" value="KAJ7365952.1"/>
    <property type="molecule type" value="Genomic_DNA"/>
</dbReference>
<reference evidence="4" key="1">
    <citation type="submission" date="2023-01" db="EMBL/GenBank/DDBJ databases">
        <title>Genome assembly of the deep-sea coral Lophelia pertusa.</title>
        <authorList>
            <person name="Herrera S."/>
            <person name="Cordes E."/>
        </authorList>
    </citation>
    <scope>NUCLEOTIDE SEQUENCE</scope>
    <source>
        <strain evidence="4">USNM1676648</strain>
        <tissue evidence="4">Polyp</tissue>
    </source>
</reference>